<comment type="caution">
    <text evidence="2">The sequence shown here is derived from an EMBL/GenBank/DDBJ whole genome shotgun (WGS) entry which is preliminary data.</text>
</comment>
<name>A0A8H7UZE7_9FUNG</name>
<gene>
    <name evidence="2" type="ORF">INT46_007785</name>
</gene>
<evidence type="ECO:0000313" key="3">
    <source>
        <dbReference type="Proteomes" id="UP000650833"/>
    </source>
</evidence>
<organism evidence="2 3">
    <name type="scientific">Mucor plumbeus</name>
    <dbReference type="NCBI Taxonomy" id="97098"/>
    <lineage>
        <taxon>Eukaryota</taxon>
        <taxon>Fungi</taxon>
        <taxon>Fungi incertae sedis</taxon>
        <taxon>Mucoromycota</taxon>
        <taxon>Mucoromycotina</taxon>
        <taxon>Mucoromycetes</taxon>
        <taxon>Mucorales</taxon>
        <taxon>Mucorineae</taxon>
        <taxon>Mucoraceae</taxon>
        <taxon>Mucor</taxon>
    </lineage>
</organism>
<feature type="region of interest" description="Disordered" evidence="1">
    <location>
        <begin position="32"/>
        <end position="59"/>
    </location>
</feature>
<proteinExistence type="predicted"/>
<reference evidence="2" key="1">
    <citation type="submission" date="2020-12" db="EMBL/GenBank/DDBJ databases">
        <title>Metabolic potential, ecology and presence of endohyphal bacteria is reflected in genomic diversity of Mucoromycotina.</title>
        <authorList>
            <person name="Muszewska A."/>
            <person name="Okrasinska A."/>
            <person name="Steczkiewicz K."/>
            <person name="Drgas O."/>
            <person name="Orlowska M."/>
            <person name="Perlinska-Lenart U."/>
            <person name="Aleksandrzak-Piekarczyk T."/>
            <person name="Szatraj K."/>
            <person name="Zielenkiewicz U."/>
            <person name="Pilsyk S."/>
            <person name="Malc E."/>
            <person name="Mieczkowski P."/>
            <person name="Kruszewska J.S."/>
            <person name="Biernat P."/>
            <person name="Pawlowska J."/>
        </authorList>
    </citation>
    <scope>NUCLEOTIDE SEQUENCE</scope>
    <source>
        <strain evidence="2">CBS 226.32</strain>
    </source>
</reference>
<dbReference type="OrthoDB" id="2264193at2759"/>
<protein>
    <submittedName>
        <fullName evidence="2">Uncharacterized protein</fullName>
    </submittedName>
</protein>
<evidence type="ECO:0000313" key="2">
    <source>
        <dbReference type="EMBL" id="KAG2196014.1"/>
    </source>
</evidence>
<accession>A0A8H7UZE7</accession>
<sequence>MSKSVQFHVENPTVWVTYGPAEYDRSSCSSSSMYKFAPTTSPPPPVNTTSTNNQTKQSRPFIKPLDLSMIPNSSRRSVDPGLDSIINKKTTKLSVDTRTMVPSFFSAHCEYQEEEEGLDDISILIMVYRLNKDTVHL</sequence>
<keyword evidence="3" id="KW-1185">Reference proteome</keyword>
<dbReference type="AlphaFoldDB" id="A0A8H7UZE7"/>
<evidence type="ECO:0000256" key="1">
    <source>
        <dbReference type="SAM" id="MobiDB-lite"/>
    </source>
</evidence>
<dbReference type="Proteomes" id="UP000650833">
    <property type="component" value="Unassembled WGS sequence"/>
</dbReference>
<feature type="compositionally biased region" description="Low complexity" evidence="1">
    <location>
        <begin position="47"/>
        <end position="58"/>
    </location>
</feature>
<dbReference type="EMBL" id="JAEPRC010000499">
    <property type="protein sequence ID" value="KAG2196014.1"/>
    <property type="molecule type" value="Genomic_DNA"/>
</dbReference>